<dbReference type="HAMAP" id="MF_00114">
    <property type="entry name" value="DeoC_type1"/>
    <property type="match status" value="1"/>
</dbReference>
<feature type="active site" description="Schiff-base intermediate with acetaldehyde" evidence="7">
    <location>
        <position position="152"/>
    </location>
</feature>
<dbReference type="GO" id="GO:0004139">
    <property type="term" value="F:deoxyribose-phosphate aldolase activity"/>
    <property type="evidence" value="ECO:0007669"/>
    <property type="project" value="UniProtKB-UniRule"/>
</dbReference>
<dbReference type="Gene3D" id="3.20.20.70">
    <property type="entry name" value="Aldolase class I"/>
    <property type="match status" value="1"/>
</dbReference>
<keyword evidence="9" id="KW-1185">Reference proteome</keyword>
<dbReference type="EC" id="4.1.2.4" evidence="7"/>
<dbReference type="FunFam" id="3.20.20.70:FF:000044">
    <property type="entry name" value="Deoxyribose-phosphate aldolase"/>
    <property type="match status" value="1"/>
</dbReference>
<evidence type="ECO:0000256" key="6">
    <source>
        <dbReference type="ARBA" id="ARBA00056337"/>
    </source>
</evidence>
<dbReference type="EMBL" id="AP028654">
    <property type="protein sequence ID" value="BEP29612.1"/>
    <property type="molecule type" value="Genomic_DNA"/>
</dbReference>
<keyword evidence="4 7" id="KW-0704">Schiff base</keyword>
<comment type="pathway">
    <text evidence="7">Carbohydrate degradation; 2-deoxy-D-ribose 1-phosphate degradation; D-glyceraldehyde 3-phosphate and acetaldehyde from 2-deoxy-alpha-D-ribose 1-phosphate: step 2/2.</text>
</comment>
<dbReference type="RefSeq" id="WP_338535238.1">
    <property type="nucleotide sequence ID" value="NZ_AP028654.1"/>
</dbReference>
<evidence type="ECO:0000256" key="4">
    <source>
        <dbReference type="ARBA" id="ARBA00023270"/>
    </source>
</evidence>
<comment type="catalytic activity">
    <reaction evidence="5 7">
        <text>2-deoxy-D-ribose 5-phosphate = D-glyceraldehyde 3-phosphate + acetaldehyde</text>
        <dbReference type="Rhea" id="RHEA:12821"/>
        <dbReference type="ChEBI" id="CHEBI:15343"/>
        <dbReference type="ChEBI" id="CHEBI:59776"/>
        <dbReference type="ChEBI" id="CHEBI:62877"/>
        <dbReference type="EC" id="4.1.2.4"/>
    </reaction>
</comment>
<evidence type="ECO:0000313" key="8">
    <source>
        <dbReference type="EMBL" id="BEP29612.1"/>
    </source>
</evidence>
<evidence type="ECO:0000256" key="5">
    <source>
        <dbReference type="ARBA" id="ARBA00048791"/>
    </source>
</evidence>
<feature type="active site" description="Proton donor/acceptor" evidence="7">
    <location>
        <position position="89"/>
    </location>
</feature>
<organism evidence="8 9">
    <name type="scientific">Helicovermis profundi</name>
    <dbReference type="NCBI Taxonomy" id="3065157"/>
    <lineage>
        <taxon>Bacteria</taxon>
        <taxon>Bacillati</taxon>
        <taxon>Bacillota</taxon>
        <taxon>Clostridia</taxon>
        <taxon>Helicovermis</taxon>
    </lineage>
</organism>
<comment type="function">
    <text evidence="6 7">Catalyzes a reversible aldol reaction between acetaldehyde and D-glyceraldehyde 3-phosphate to generate 2-deoxy-D-ribose 5-phosphate.</text>
</comment>
<evidence type="ECO:0000256" key="2">
    <source>
        <dbReference type="ARBA" id="ARBA00022490"/>
    </source>
</evidence>
<keyword evidence="3 7" id="KW-0456">Lyase</keyword>
<proteinExistence type="inferred from homology"/>
<sequence>MNLAKYIDHTILKPSVTKEDVVKVCDEAKEYGFYSVCINPYNVKLVSKELENSDVNVCSVIGFPLGANVSEIKALEAKKAIEDGADEIDMVLNVTALKNKDYSYVLNDIKAVKNVCKGKALLKVILETCLLTDEEKIKACELSVEAEADFVKTSTGFSTGGATEADIKLMRKTVGPNLGVKASGGVRDNETALKMINAGATRIGASSSIAIVTGGKSDSDY</sequence>
<reference evidence="8 9" key="1">
    <citation type="submission" date="2023-08" db="EMBL/GenBank/DDBJ databases">
        <title>Helicovermis profunda gen. nov., sp. nov., a novel mesophilic, fermentative bacterium within the Bacillota from a deep-sea hydrothermal vent chimney.</title>
        <authorList>
            <person name="Miyazaki U."/>
            <person name="Mizutani D."/>
            <person name="Hashimoto Y."/>
            <person name="Tame A."/>
            <person name="Sawayama S."/>
            <person name="Miyazaki J."/>
            <person name="Takai K."/>
            <person name="Nakagawa S."/>
        </authorList>
    </citation>
    <scope>NUCLEOTIDE SEQUENCE [LARGE SCALE GENOMIC DNA]</scope>
    <source>
        <strain evidence="8 9">S502</strain>
    </source>
</reference>
<evidence type="ECO:0000313" key="9">
    <source>
        <dbReference type="Proteomes" id="UP001321786"/>
    </source>
</evidence>
<comment type="similarity">
    <text evidence="1 7">Belongs to the DeoC/FbaB aldolase family. DeoC type 1 subfamily.</text>
</comment>
<dbReference type="InterPro" id="IPR013785">
    <property type="entry name" value="Aldolase_TIM"/>
</dbReference>
<dbReference type="Proteomes" id="UP001321786">
    <property type="component" value="Chromosome"/>
</dbReference>
<dbReference type="PANTHER" id="PTHR10889">
    <property type="entry name" value="DEOXYRIBOSE-PHOSPHATE ALDOLASE"/>
    <property type="match status" value="1"/>
</dbReference>
<dbReference type="InterPro" id="IPR002915">
    <property type="entry name" value="DeoC/FbaB/LacD_aldolase"/>
</dbReference>
<dbReference type="SUPFAM" id="SSF51569">
    <property type="entry name" value="Aldolase"/>
    <property type="match status" value="1"/>
</dbReference>
<protein>
    <recommendedName>
        <fullName evidence="7">Deoxyribose-phosphate aldolase</fullName>
        <shortName evidence="7">DERA</shortName>
        <ecNumber evidence="7">4.1.2.4</ecNumber>
    </recommendedName>
    <alternativeName>
        <fullName evidence="7">2-deoxy-D-ribose 5-phosphate aldolase</fullName>
    </alternativeName>
    <alternativeName>
        <fullName evidence="7">Phosphodeoxyriboaldolase</fullName>
        <shortName evidence="7">Deoxyriboaldolase</shortName>
    </alternativeName>
</protein>
<dbReference type="GO" id="GO:0006018">
    <property type="term" value="P:2-deoxyribose 1-phosphate catabolic process"/>
    <property type="evidence" value="ECO:0007669"/>
    <property type="project" value="UniProtKB-UniRule"/>
</dbReference>
<name>A0AAU9EFS6_9FIRM</name>
<dbReference type="InterPro" id="IPR011343">
    <property type="entry name" value="DeoC"/>
</dbReference>
<dbReference type="CDD" id="cd00959">
    <property type="entry name" value="DeoC"/>
    <property type="match status" value="1"/>
</dbReference>
<dbReference type="PANTHER" id="PTHR10889:SF1">
    <property type="entry name" value="DEOXYRIBOSE-PHOSPHATE ALDOLASE"/>
    <property type="match status" value="1"/>
</dbReference>
<comment type="subcellular location">
    <subcellularLocation>
        <location evidence="7">Cytoplasm</location>
    </subcellularLocation>
</comment>
<dbReference type="GO" id="GO:0005737">
    <property type="term" value="C:cytoplasm"/>
    <property type="evidence" value="ECO:0007669"/>
    <property type="project" value="UniProtKB-SubCell"/>
</dbReference>
<dbReference type="PIRSF" id="PIRSF001357">
    <property type="entry name" value="DeoC"/>
    <property type="match status" value="1"/>
</dbReference>
<evidence type="ECO:0000256" key="3">
    <source>
        <dbReference type="ARBA" id="ARBA00023239"/>
    </source>
</evidence>
<dbReference type="GO" id="GO:0009264">
    <property type="term" value="P:deoxyribonucleotide catabolic process"/>
    <property type="evidence" value="ECO:0007669"/>
    <property type="project" value="UniProtKB-UniRule"/>
</dbReference>
<evidence type="ECO:0000256" key="1">
    <source>
        <dbReference type="ARBA" id="ARBA00010936"/>
    </source>
</evidence>
<accession>A0AAU9EFS6</accession>
<gene>
    <name evidence="7 8" type="primary">deoC</name>
    <name evidence="8" type="ORF">HLPR_19430</name>
</gene>
<keyword evidence="2 7" id="KW-0963">Cytoplasm</keyword>
<evidence type="ECO:0000256" key="7">
    <source>
        <dbReference type="HAMAP-Rule" id="MF_00114"/>
    </source>
</evidence>
<dbReference type="NCBIfam" id="TIGR00126">
    <property type="entry name" value="deoC"/>
    <property type="match status" value="1"/>
</dbReference>
<dbReference type="GO" id="GO:0016052">
    <property type="term" value="P:carbohydrate catabolic process"/>
    <property type="evidence" value="ECO:0007669"/>
    <property type="project" value="TreeGrafter"/>
</dbReference>
<dbReference type="InterPro" id="IPR028581">
    <property type="entry name" value="DeoC_typeI"/>
</dbReference>
<feature type="active site" description="Proton donor/acceptor" evidence="7">
    <location>
        <position position="181"/>
    </location>
</feature>
<dbReference type="AlphaFoldDB" id="A0AAU9EFS6"/>
<dbReference type="Pfam" id="PF01791">
    <property type="entry name" value="DeoC"/>
    <property type="match status" value="1"/>
</dbReference>
<dbReference type="KEGG" id="hprf:HLPR_19430"/>
<dbReference type="SMART" id="SM01133">
    <property type="entry name" value="DeoC"/>
    <property type="match status" value="1"/>
</dbReference>